<gene>
    <name evidence="7" type="ORF">JGS22_020865</name>
</gene>
<feature type="transmembrane region" description="Helical" evidence="6">
    <location>
        <begin position="239"/>
        <end position="258"/>
    </location>
</feature>
<dbReference type="Pfam" id="PF07690">
    <property type="entry name" value="MFS_1"/>
    <property type="match status" value="1"/>
</dbReference>
<dbReference type="EMBL" id="JAELVF020000001">
    <property type="protein sequence ID" value="MBU7600015.1"/>
    <property type="molecule type" value="Genomic_DNA"/>
</dbReference>
<sequence>MPQPEIPGARPPRARTAVGAVFAAHGVASGTFATRIPWIHDRLDVGTGLLGLALACATVGAALAMPLAPRLALRYGPRAGMRLPIVWCFGTLLLPVLAPGLLWLCLALLVLGAGLGLLDVAMNAQGVEVERELGRSVMSGLHGMWSVGTLLGGAVGALTTHLELDGRLHTALVVPVLLAVLLVVNRTPDHRIAEPVEPQPHFVRPPRAVLAIGLVGLCAVFAEGASMDWSGVYLRDVTGSSPTLAAGAYTAFATTMAVARLSGDAVVRRFGAVTTVRAGGVLAVVGAAVVTAARTPSPAVAGFALVGVGIAVVVPLCFAAAGRVGDVPGRSIAGVATLAYASGLAAPALVGWIAEVSSLSFSFGLVAVLACGLVLGAGLLRTAPHTTAASPAASPPADRPRPKAGHGSEGDGRTVAHEGNASD</sequence>
<dbReference type="PANTHER" id="PTHR23514">
    <property type="entry name" value="BYPASS OF STOP CODON PROTEIN 6"/>
    <property type="match status" value="1"/>
</dbReference>
<feature type="transmembrane region" description="Helical" evidence="6">
    <location>
        <begin position="208"/>
        <end position="227"/>
    </location>
</feature>
<dbReference type="InterPro" id="IPR051788">
    <property type="entry name" value="MFS_Transporter"/>
</dbReference>
<evidence type="ECO:0000256" key="2">
    <source>
        <dbReference type="ARBA" id="ARBA00022692"/>
    </source>
</evidence>
<keyword evidence="8" id="KW-1185">Reference proteome</keyword>
<organism evidence="7 8">
    <name type="scientific">Streptomyces tardus</name>
    <dbReference type="NCBI Taxonomy" id="2780544"/>
    <lineage>
        <taxon>Bacteria</taxon>
        <taxon>Bacillati</taxon>
        <taxon>Actinomycetota</taxon>
        <taxon>Actinomycetes</taxon>
        <taxon>Kitasatosporales</taxon>
        <taxon>Streptomycetaceae</taxon>
        <taxon>Streptomyces</taxon>
    </lineage>
</organism>
<dbReference type="GO" id="GO:0022857">
    <property type="term" value="F:transmembrane transporter activity"/>
    <property type="evidence" value="ECO:0007669"/>
    <property type="project" value="InterPro"/>
</dbReference>
<dbReference type="InterPro" id="IPR011701">
    <property type="entry name" value="MFS"/>
</dbReference>
<feature type="transmembrane region" description="Helical" evidence="6">
    <location>
        <begin position="332"/>
        <end position="354"/>
    </location>
</feature>
<evidence type="ECO:0000313" key="8">
    <source>
        <dbReference type="Proteomes" id="UP000694501"/>
    </source>
</evidence>
<dbReference type="GO" id="GO:0016020">
    <property type="term" value="C:membrane"/>
    <property type="evidence" value="ECO:0007669"/>
    <property type="project" value="UniProtKB-SubCell"/>
</dbReference>
<evidence type="ECO:0000256" key="6">
    <source>
        <dbReference type="SAM" id="Phobius"/>
    </source>
</evidence>
<feature type="transmembrane region" description="Helical" evidence="6">
    <location>
        <begin position="270"/>
        <end position="293"/>
    </location>
</feature>
<feature type="transmembrane region" description="Helical" evidence="6">
    <location>
        <begin position="101"/>
        <end position="122"/>
    </location>
</feature>
<feature type="transmembrane region" description="Helical" evidence="6">
    <location>
        <begin position="168"/>
        <end position="187"/>
    </location>
</feature>
<feature type="transmembrane region" description="Helical" evidence="6">
    <location>
        <begin position="49"/>
        <end position="67"/>
    </location>
</feature>
<feature type="compositionally biased region" description="Basic and acidic residues" evidence="5">
    <location>
        <begin position="398"/>
        <end position="416"/>
    </location>
</feature>
<dbReference type="InterPro" id="IPR036259">
    <property type="entry name" value="MFS_trans_sf"/>
</dbReference>
<feature type="compositionally biased region" description="Low complexity" evidence="5">
    <location>
        <begin position="387"/>
        <end position="396"/>
    </location>
</feature>
<reference evidence="7" key="1">
    <citation type="submission" date="2021-06" db="EMBL/GenBank/DDBJ databases">
        <title>Sequencing of actinobacteria type strains.</title>
        <authorList>
            <person name="Nguyen G.-S."/>
            <person name="Wentzel A."/>
        </authorList>
    </citation>
    <scope>NUCLEOTIDE SEQUENCE</scope>
    <source>
        <strain evidence="7">P38-E01</strain>
    </source>
</reference>
<evidence type="ECO:0000313" key="7">
    <source>
        <dbReference type="EMBL" id="MBU7600015.1"/>
    </source>
</evidence>
<dbReference type="SUPFAM" id="SSF103473">
    <property type="entry name" value="MFS general substrate transporter"/>
    <property type="match status" value="1"/>
</dbReference>
<dbReference type="Gene3D" id="1.20.1250.20">
    <property type="entry name" value="MFS general substrate transporter like domains"/>
    <property type="match status" value="2"/>
</dbReference>
<dbReference type="CDD" id="cd17393">
    <property type="entry name" value="MFS_MosC_like"/>
    <property type="match status" value="1"/>
</dbReference>
<dbReference type="AlphaFoldDB" id="A0A949JJU1"/>
<keyword evidence="2 6" id="KW-0812">Transmembrane</keyword>
<keyword evidence="4 6" id="KW-0472">Membrane</keyword>
<feature type="transmembrane region" description="Helical" evidence="6">
    <location>
        <begin position="299"/>
        <end position="320"/>
    </location>
</feature>
<proteinExistence type="predicted"/>
<protein>
    <submittedName>
        <fullName evidence="7">MFS transporter</fullName>
    </submittedName>
</protein>
<evidence type="ECO:0000256" key="5">
    <source>
        <dbReference type="SAM" id="MobiDB-lite"/>
    </source>
</evidence>
<comment type="subcellular location">
    <subcellularLocation>
        <location evidence="1">Membrane</location>
        <topology evidence="1">Multi-pass membrane protein</topology>
    </subcellularLocation>
</comment>
<dbReference type="RefSeq" id="WP_211040458.1">
    <property type="nucleotide sequence ID" value="NZ_JAELVF020000001.1"/>
</dbReference>
<feature type="region of interest" description="Disordered" evidence="5">
    <location>
        <begin position="387"/>
        <end position="423"/>
    </location>
</feature>
<keyword evidence="3 6" id="KW-1133">Transmembrane helix</keyword>
<comment type="caution">
    <text evidence="7">The sequence shown here is derived from an EMBL/GenBank/DDBJ whole genome shotgun (WGS) entry which is preliminary data.</text>
</comment>
<name>A0A949JJU1_9ACTN</name>
<accession>A0A949JJU1</accession>
<evidence type="ECO:0000256" key="1">
    <source>
        <dbReference type="ARBA" id="ARBA00004141"/>
    </source>
</evidence>
<dbReference type="PANTHER" id="PTHR23514:SF13">
    <property type="entry name" value="INNER MEMBRANE PROTEIN YBJJ"/>
    <property type="match status" value="1"/>
</dbReference>
<evidence type="ECO:0000256" key="4">
    <source>
        <dbReference type="ARBA" id="ARBA00023136"/>
    </source>
</evidence>
<evidence type="ECO:0000256" key="3">
    <source>
        <dbReference type="ARBA" id="ARBA00022989"/>
    </source>
</evidence>
<dbReference type="Proteomes" id="UP000694501">
    <property type="component" value="Unassembled WGS sequence"/>
</dbReference>
<feature type="transmembrane region" description="Helical" evidence="6">
    <location>
        <begin position="360"/>
        <end position="380"/>
    </location>
</feature>